<accession>A0A098E860</accession>
<dbReference type="NCBIfam" id="NF033558">
    <property type="entry name" value="transpos_IS1"/>
    <property type="match status" value="1"/>
</dbReference>
<dbReference type="PANTHER" id="PTHR33293">
    <property type="entry name" value="INSERTION ELEMENT IS1 1 PROTEIN INSB-RELATED"/>
    <property type="match status" value="1"/>
</dbReference>
<dbReference type="InterPro" id="IPR051354">
    <property type="entry name" value="Transposase_27_IS1"/>
</dbReference>
<dbReference type="EMBL" id="CCXY01000074">
    <property type="protein sequence ID" value="CEG11709.1"/>
    <property type="molecule type" value="Genomic_DNA"/>
</dbReference>
<reference evidence="1" key="1">
    <citation type="submission" date="2014-09" db="EMBL/GenBank/DDBJ databases">
        <authorList>
            <person name="Probst J Alexander"/>
        </authorList>
    </citation>
    <scope>NUCLEOTIDE SEQUENCE</scope>
</reference>
<evidence type="ECO:0000313" key="1">
    <source>
        <dbReference type="EMBL" id="CEG11709.1"/>
    </source>
</evidence>
<name>A0A098E860_9ZZZZ</name>
<dbReference type="PANTHER" id="PTHR33293:SF2">
    <property type="entry name" value="TRANSPOSASE"/>
    <property type="match status" value="1"/>
</dbReference>
<protein>
    <submittedName>
        <fullName evidence="1">Transposase</fullName>
    </submittedName>
</protein>
<proteinExistence type="predicted"/>
<organism evidence="1">
    <name type="scientific">groundwater metagenome</name>
    <dbReference type="NCBI Taxonomy" id="717931"/>
    <lineage>
        <taxon>unclassified sequences</taxon>
        <taxon>metagenomes</taxon>
        <taxon>ecological metagenomes</taxon>
    </lineage>
</organism>
<dbReference type="InterPro" id="IPR009057">
    <property type="entry name" value="Homeodomain-like_sf"/>
</dbReference>
<dbReference type="SUPFAM" id="SSF46689">
    <property type="entry name" value="Homeodomain-like"/>
    <property type="match status" value="1"/>
</dbReference>
<sequence>METCPKCKSTDICKNGIVKQKQRYLCKKCKYCFTVEHIGKPDNYKRDALILYLEGLGFRSIGRFLKVSHVAVFNWIKKFGKQLDEIRSSDDIEVVEIDEMHTYIGSKKMVTIQRVQKFTCENFKKFTFNFWGG</sequence>
<dbReference type="AlphaFoldDB" id="A0A098E860"/>
<gene>
    <name evidence="1" type="ORF">MSIBF_A1650010</name>
</gene>